<name>A0A139H5C9_9PEZI</name>
<dbReference type="GO" id="GO:0005815">
    <property type="term" value="C:microtubule organizing center"/>
    <property type="evidence" value="ECO:0007669"/>
    <property type="project" value="InterPro"/>
</dbReference>
<sequence>MEEEQPFTMPSSPSPAPPPPPAPAAPAPAAKDDDSSLSSLRMPSMSTLRSSQSAYSMTRSEMESTTPRALSPEQKAYREYEADLDNALDTALSKRVASIQVPDKVAESFRLSTSTSNISPDRRPASSGGYGDAYHQKPPRRTLTLKEQNAKTDALTKENFDLKLKIHYLSEALHKHSEEGVDELIATNVQLQTDLANERKDANALRKKLREYETRFREIEEELAEARQNTTTTASRDDDDNPTLQAQMHEEILYLHQKNDRLEETVTTLREEVMSKEQEKRKMAEHMRGMAGKRGEETTGLREMEEMWQDLLNAETGRREQAEEEIAKLRNELTALRLEKASPAPTRVADKLKAPRKRGRMDELNSVTSDIEEDIANGVRVAVDDPVVTELRRELELQKHEAEELRRNLAAQTSMLTSRNREREMLQTQVEDLKLMTRKSDGGARSLAGESIFDRSVSRAHQHHPRAHSRLSDHTAVTEAEREEWHKKEGELRDVNAEHRLKYQELERKHNTYLNYVDVLEQDYQQMEEELNSFQDDVVTVSKERDELLKLNQEQEAEIATIREEALDEIAGLEQERDKLNGKLEDLRNKLDRTSMRLQTTVDGYKGLQGELRDLTARVIDLEDVKAINERTIANLEKQMTEAEEEITKWDQKCSELDQKNRKLEIAEESLHSEITFLREEQEGDKIKIGELEGALNAAHQTIQDEQEKSREMEETMEEERRQRDVLENQSKEEVQKVLDELNSENTKTKDEVRRLRRALSAKEVEATSEKQKLDQLEQSLRSVLGDPRGTRQSLLADIEKLQRDLDTTASELDRAKMDLSDKERLLRHRDGLLESTSLESRRLSDLLEKERNGRKHDLEQFEKSSRGQASHMRAIAQHESRYLELETVLTQERRSKTALEQKYRDQSYEMCNLLLAVWNRLSTICGADWAQDNSLINGEIPSIESIGQNLPAFNKNLISAIKTLEALFGSFKSRIRSIEKDLWRDYQTLEHNLEMRARRMDNLEHAVIETQQRIEEEARAQAAQQQQRPETQRSSSGKLIKGSEEISKLKSEIKLLKTELKFHRQHPSALAQQMLNQHAQMNPELVRAGSSSGSTKNGQSPARQVMAHLLRHHSASAVEQLQYGEENGSSTRPPQQIVVAPQSMEPSEARWQHRLKELERRLKAEREARLLDRQGARRRLEEGRVENESLRAELERERQRYDAESVEEGDGEE</sequence>
<feature type="region of interest" description="Disordered" evidence="4">
    <location>
        <begin position="457"/>
        <end position="477"/>
    </location>
</feature>
<dbReference type="AlphaFoldDB" id="A0A139H5C9"/>
<feature type="coiled-coil region" evidence="3">
    <location>
        <begin position="312"/>
        <end position="339"/>
    </location>
</feature>
<dbReference type="Gene3D" id="1.10.287.1490">
    <property type="match status" value="1"/>
</dbReference>
<dbReference type="Pfam" id="PF07989">
    <property type="entry name" value="Cnn_1N"/>
    <property type="match status" value="1"/>
</dbReference>
<evidence type="ECO:0000313" key="8">
    <source>
        <dbReference type="Proteomes" id="UP000070133"/>
    </source>
</evidence>
<evidence type="ECO:0000256" key="4">
    <source>
        <dbReference type="SAM" id="MobiDB-lite"/>
    </source>
</evidence>
<feature type="compositionally biased region" description="Basic residues" evidence="4">
    <location>
        <begin position="458"/>
        <end position="469"/>
    </location>
</feature>
<evidence type="ECO:0000256" key="2">
    <source>
        <dbReference type="ARBA" id="ARBA00022490"/>
    </source>
</evidence>
<evidence type="ECO:0000259" key="5">
    <source>
        <dbReference type="Pfam" id="PF07989"/>
    </source>
</evidence>
<feature type="region of interest" description="Disordered" evidence="4">
    <location>
        <begin position="111"/>
        <end position="139"/>
    </location>
</feature>
<keyword evidence="8" id="KW-1185">Reference proteome</keyword>
<organism evidence="7 8">
    <name type="scientific">Pseudocercospora eumusae</name>
    <dbReference type="NCBI Taxonomy" id="321146"/>
    <lineage>
        <taxon>Eukaryota</taxon>
        <taxon>Fungi</taxon>
        <taxon>Dikarya</taxon>
        <taxon>Ascomycota</taxon>
        <taxon>Pezizomycotina</taxon>
        <taxon>Dothideomycetes</taxon>
        <taxon>Dothideomycetidae</taxon>
        <taxon>Mycosphaerellales</taxon>
        <taxon>Mycosphaerellaceae</taxon>
        <taxon>Pseudocercospora</taxon>
    </lineage>
</organism>
<proteinExistence type="predicted"/>
<dbReference type="OrthoDB" id="10255000at2759"/>
<feature type="domain" description="Mto1-like Mto2p-binding" evidence="6">
    <location>
        <begin position="1151"/>
        <end position="1201"/>
    </location>
</feature>
<feature type="compositionally biased region" description="Pro residues" evidence="4">
    <location>
        <begin position="12"/>
        <end position="26"/>
    </location>
</feature>
<reference evidence="7 8" key="1">
    <citation type="submission" date="2015-07" db="EMBL/GenBank/DDBJ databases">
        <title>Comparative genomics of the Sigatoka disease complex on banana suggests a link between parallel evolutionary changes in Pseudocercospora fijiensis and Pseudocercospora eumusae and increased virulence on the banana host.</title>
        <authorList>
            <person name="Chang T.-C."/>
            <person name="Salvucci A."/>
            <person name="Crous P.W."/>
            <person name="Stergiopoulos I."/>
        </authorList>
    </citation>
    <scope>NUCLEOTIDE SEQUENCE [LARGE SCALE GENOMIC DNA]</scope>
    <source>
        <strain evidence="7 8">CBS 114824</strain>
    </source>
</reference>
<feature type="compositionally biased region" description="Basic and acidic residues" evidence="4">
    <location>
        <begin position="855"/>
        <end position="866"/>
    </location>
</feature>
<dbReference type="Pfam" id="PF12808">
    <property type="entry name" value="Mto2_bdg"/>
    <property type="match status" value="1"/>
</dbReference>
<keyword evidence="3" id="KW-0175">Coiled coil</keyword>
<feature type="coiled-coil region" evidence="3">
    <location>
        <begin position="181"/>
        <end position="229"/>
    </location>
</feature>
<dbReference type="STRING" id="321146.A0A139H5C9"/>
<accession>A0A139H5C9</accession>
<evidence type="ECO:0008006" key="9">
    <source>
        <dbReference type="Google" id="ProtNLM"/>
    </source>
</evidence>
<protein>
    <recommendedName>
        <fullName evidence="9">Centrosomin N-terminal motif 1 domain-containing protein</fullName>
    </recommendedName>
</protein>
<evidence type="ECO:0000256" key="1">
    <source>
        <dbReference type="ARBA" id="ARBA00004496"/>
    </source>
</evidence>
<feature type="region of interest" description="Disordered" evidence="4">
    <location>
        <begin position="273"/>
        <end position="297"/>
    </location>
</feature>
<gene>
    <name evidence="7" type="ORF">AC578_5755</name>
</gene>
<feature type="compositionally biased region" description="Polar residues" evidence="4">
    <location>
        <begin position="52"/>
        <end position="68"/>
    </location>
</feature>
<dbReference type="EMBL" id="LFZN01000138">
    <property type="protein sequence ID" value="KXS97621.1"/>
    <property type="molecule type" value="Genomic_DNA"/>
</dbReference>
<evidence type="ECO:0000313" key="7">
    <source>
        <dbReference type="EMBL" id="KXS97621.1"/>
    </source>
</evidence>
<feature type="region of interest" description="Disordered" evidence="4">
    <location>
        <begin position="1016"/>
        <end position="1044"/>
    </location>
</feature>
<dbReference type="InterPro" id="IPR012943">
    <property type="entry name" value="Cnn_1N"/>
</dbReference>
<feature type="domain" description="Centrosomin N-terminal motif 1" evidence="5">
    <location>
        <begin position="144"/>
        <end position="215"/>
    </location>
</feature>
<feature type="compositionally biased region" description="Basic and acidic residues" evidence="4">
    <location>
        <begin position="1171"/>
        <end position="1204"/>
    </location>
</feature>
<evidence type="ECO:0000256" key="3">
    <source>
        <dbReference type="SAM" id="Coils"/>
    </source>
</evidence>
<feature type="compositionally biased region" description="Acidic residues" evidence="4">
    <location>
        <begin position="1205"/>
        <end position="1214"/>
    </location>
</feature>
<feature type="region of interest" description="Disordered" evidence="4">
    <location>
        <begin position="702"/>
        <end position="732"/>
    </location>
</feature>
<feature type="compositionally biased region" description="Low complexity" evidence="4">
    <location>
        <begin position="1021"/>
        <end position="1034"/>
    </location>
</feature>
<feature type="region of interest" description="Disordered" evidence="4">
    <location>
        <begin position="1"/>
        <end position="74"/>
    </location>
</feature>
<keyword evidence="2" id="KW-0963">Cytoplasm</keyword>
<dbReference type="GO" id="GO:0005737">
    <property type="term" value="C:cytoplasm"/>
    <property type="evidence" value="ECO:0007669"/>
    <property type="project" value="UniProtKB-SubCell"/>
</dbReference>
<comment type="subcellular location">
    <subcellularLocation>
        <location evidence="1">Cytoplasm</location>
    </subcellularLocation>
</comment>
<comment type="caution">
    <text evidence="7">The sequence shown here is derived from an EMBL/GenBank/DDBJ whole genome shotgun (WGS) entry which is preliminary data.</text>
</comment>
<feature type="coiled-coil region" evidence="3">
    <location>
        <begin position="388"/>
        <end position="415"/>
    </location>
</feature>
<feature type="compositionally biased region" description="Basic and acidic residues" evidence="4">
    <location>
        <begin position="706"/>
        <end position="732"/>
    </location>
</feature>
<feature type="compositionally biased region" description="Low complexity" evidence="4">
    <location>
        <begin position="36"/>
        <end position="51"/>
    </location>
</feature>
<feature type="region of interest" description="Disordered" evidence="4">
    <location>
        <begin position="1171"/>
        <end position="1214"/>
    </location>
</feature>
<dbReference type="InterPro" id="IPR024545">
    <property type="entry name" value="Mto1-like_Mto2p-bd"/>
</dbReference>
<evidence type="ECO:0000259" key="6">
    <source>
        <dbReference type="Pfam" id="PF12808"/>
    </source>
</evidence>
<feature type="region of interest" description="Disordered" evidence="4">
    <location>
        <begin position="855"/>
        <end position="874"/>
    </location>
</feature>
<dbReference type="Proteomes" id="UP000070133">
    <property type="component" value="Unassembled WGS sequence"/>
</dbReference>